<evidence type="ECO:0000256" key="1">
    <source>
        <dbReference type="SAM" id="Phobius"/>
    </source>
</evidence>
<gene>
    <name evidence="2" type="ORF">ABID56_002610</name>
</gene>
<sequence>MNKKSILIFFLVFAVLQVTEELNLGDNWFVTTSIQFAICFVIFIVFSLIWTRVTKKKT</sequence>
<keyword evidence="1" id="KW-0472">Membrane</keyword>
<dbReference type="EMBL" id="JBEPMX010000022">
    <property type="protein sequence ID" value="MET3684473.1"/>
    <property type="molecule type" value="Genomic_DNA"/>
</dbReference>
<comment type="caution">
    <text evidence="2">The sequence shown here is derived from an EMBL/GenBank/DDBJ whole genome shotgun (WGS) entry which is preliminary data.</text>
</comment>
<evidence type="ECO:0000313" key="2">
    <source>
        <dbReference type="EMBL" id="MET3684473.1"/>
    </source>
</evidence>
<keyword evidence="1" id="KW-1133">Transmembrane helix</keyword>
<name>A0ABV2KY13_9BACI</name>
<evidence type="ECO:0000313" key="3">
    <source>
        <dbReference type="Proteomes" id="UP001549167"/>
    </source>
</evidence>
<dbReference type="Proteomes" id="UP001549167">
    <property type="component" value="Unassembled WGS sequence"/>
</dbReference>
<reference evidence="2 3" key="1">
    <citation type="submission" date="2024-06" db="EMBL/GenBank/DDBJ databases">
        <title>Genomic Encyclopedia of Type Strains, Phase IV (KMG-IV): sequencing the most valuable type-strain genomes for metagenomic binning, comparative biology and taxonomic classification.</title>
        <authorList>
            <person name="Goeker M."/>
        </authorList>
    </citation>
    <scope>NUCLEOTIDE SEQUENCE [LARGE SCALE GENOMIC DNA]</scope>
    <source>
        <strain evidence="2 3">DSM 23520</strain>
    </source>
</reference>
<feature type="transmembrane region" description="Helical" evidence="1">
    <location>
        <begin position="27"/>
        <end position="50"/>
    </location>
</feature>
<keyword evidence="3" id="KW-1185">Reference proteome</keyword>
<organism evidence="2 3">
    <name type="scientific">Alkalibacillus flavidus</name>
    <dbReference type="NCBI Taxonomy" id="546021"/>
    <lineage>
        <taxon>Bacteria</taxon>
        <taxon>Bacillati</taxon>
        <taxon>Bacillota</taxon>
        <taxon>Bacilli</taxon>
        <taxon>Bacillales</taxon>
        <taxon>Bacillaceae</taxon>
        <taxon>Alkalibacillus</taxon>
    </lineage>
</organism>
<proteinExistence type="predicted"/>
<accession>A0ABV2KY13</accession>
<protein>
    <submittedName>
        <fullName evidence="2">Na+/proline symporter</fullName>
    </submittedName>
</protein>
<keyword evidence="1" id="KW-0812">Transmembrane</keyword>